<sequence>MASFFPTCNDQKQIYVVLVIFTTFFLLLATKQLNSEKTVSFNFPKFTQGEPTLNLQGSAKISDSGNLVLTIPTDPKEIVGRALYTKPVPIWDSTTGNVASFVTTFSFIFEDVESKTPADGLVFFLSPPNTKIPNNSAGGNLGVVDGLHAFNQFVGVEFDNYVNEWDPKHPHIGIDVNSLISLKTTTWNKVSSVSSNTWVKVSIAYDSLSKTLSVVVIGENGQITTVDQVVDLKDVLPETVSVGFSASTSKNARQIHLIHSWSFSSSLKTSNTNIINNIASS</sequence>
<dbReference type="EMBL" id="AY253985">
    <property type="protein sequence ID" value="AAP03086.1"/>
    <property type="molecule type" value="mRNA"/>
</dbReference>
<dbReference type="GO" id="GO:0030246">
    <property type="term" value="F:carbohydrate binding"/>
    <property type="evidence" value="ECO:0007669"/>
    <property type="project" value="UniProtKB-KW"/>
</dbReference>
<dbReference type="InterPro" id="IPR001220">
    <property type="entry name" value="Legume_lectin_dom"/>
</dbReference>
<keyword evidence="3" id="KW-1133">Transmembrane helix</keyword>
<evidence type="ECO:0000256" key="1">
    <source>
        <dbReference type="ARBA" id="ARBA00007606"/>
    </source>
</evidence>
<evidence type="ECO:0000256" key="2">
    <source>
        <dbReference type="ARBA" id="ARBA00022734"/>
    </source>
</evidence>
<feature type="transmembrane region" description="Helical" evidence="3">
    <location>
        <begin position="12"/>
        <end position="30"/>
    </location>
</feature>
<dbReference type="Pfam" id="PF00139">
    <property type="entry name" value="Lectin_legB"/>
    <property type="match status" value="1"/>
</dbReference>
<dbReference type="PANTHER" id="PTHR32401">
    <property type="entry name" value="CONCANAVALIN A-LIKE LECTIN FAMILY PROTEIN"/>
    <property type="match status" value="1"/>
</dbReference>
<dbReference type="Gene3D" id="2.60.120.200">
    <property type="match status" value="1"/>
</dbReference>
<dbReference type="InterPro" id="IPR013320">
    <property type="entry name" value="ConA-like_dom_sf"/>
</dbReference>
<name>Q7X9F7_9FABA</name>
<keyword evidence="3" id="KW-0472">Membrane</keyword>
<dbReference type="SUPFAM" id="SSF49899">
    <property type="entry name" value="Concanavalin A-like lectins/glucanases"/>
    <property type="match status" value="1"/>
</dbReference>
<keyword evidence="3" id="KW-0812">Transmembrane</keyword>
<feature type="domain" description="Legume lectin" evidence="4">
    <location>
        <begin position="39"/>
        <end position="273"/>
    </location>
</feature>
<dbReference type="PIRSF" id="PIRSF002690">
    <property type="entry name" value="L-type_lectin_plant"/>
    <property type="match status" value="1"/>
</dbReference>
<organism evidence="5">
    <name type="scientific">Galega orientalis</name>
    <dbReference type="NCBI Taxonomy" id="47654"/>
    <lineage>
        <taxon>Eukaryota</taxon>
        <taxon>Viridiplantae</taxon>
        <taxon>Streptophyta</taxon>
        <taxon>Embryophyta</taxon>
        <taxon>Tracheophyta</taxon>
        <taxon>Spermatophyta</taxon>
        <taxon>Magnoliopsida</taxon>
        <taxon>eudicotyledons</taxon>
        <taxon>Gunneridae</taxon>
        <taxon>Pentapetalae</taxon>
        <taxon>rosids</taxon>
        <taxon>fabids</taxon>
        <taxon>Fabales</taxon>
        <taxon>Fabaceae</taxon>
        <taxon>Papilionoideae</taxon>
        <taxon>50 kb inversion clade</taxon>
        <taxon>NPAAA clade</taxon>
        <taxon>Hologalegina</taxon>
        <taxon>IRL clade</taxon>
        <taxon>Galegeae</taxon>
        <taxon>Galega</taxon>
    </lineage>
</organism>
<reference evidence="5" key="1">
    <citation type="journal article" date="2006" name="Symbiosis">
        <title>Cloning of four chitinase genes and a lectin gene in Galega orientalis.</title>
        <authorList>
            <person name="Troedsson U.M."/>
            <person name="Terefework Z."/>
            <person name="Jarl-Sunesson C.I."/>
        </authorList>
    </citation>
    <scope>NUCLEOTIDE SEQUENCE</scope>
    <source>
        <tissue evidence="5">Roots inoculated with Rhizobium galegae</tissue>
    </source>
</reference>
<protein>
    <submittedName>
        <fullName evidence="5">Lectin</fullName>
    </submittedName>
</protein>
<dbReference type="CDD" id="cd06899">
    <property type="entry name" value="lectin_legume_LecRK_Arcelin_ConA"/>
    <property type="match status" value="1"/>
</dbReference>
<dbReference type="InterPro" id="IPR016363">
    <property type="entry name" value="L-lectin"/>
</dbReference>
<proteinExistence type="evidence at transcript level"/>
<evidence type="ECO:0000259" key="4">
    <source>
        <dbReference type="Pfam" id="PF00139"/>
    </source>
</evidence>
<evidence type="ECO:0000256" key="3">
    <source>
        <dbReference type="SAM" id="Phobius"/>
    </source>
</evidence>
<dbReference type="AlphaFoldDB" id="Q7X9F7"/>
<accession>Q7X9F7</accession>
<comment type="similarity">
    <text evidence="1">Belongs to the leguminous lectin family.</text>
</comment>
<dbReference type="PANTHER" id="PTHR32401:SF49">
    <property type="entry name" value="OS10G0129200 PROTEIN"/>
    <property type="match status" value="1"/>
</dbReference>
<evidence type="ECO:0000313" key="5">
    <source>
        <dbReference type="EMBL" id="AAP03086.1"/>
    </source>
</evidence>
<dbReference type="InterPro" id="IPR050258">
    <property type="entry name" value="Leguminous_Lectin"/>
</dbReference>
<keyword evidence="2" id="KW-0430">Lectin</keyword>